<comment type="similarity">
    <text evidence="1">Belongs to the NmrA-type oxidoreductase family. Isoflavone reductase subfamily.</text>
</comment>
<dbReference type="KEGG" id="pchm:VFPPC_01234"/>
<dbReference type="EMBL" id="LSBJ02000001">
    <property type="protein sequence ID" value="OAQ73544.1"/>
    <property type="molecule type" value="Genomic_DNA"/>
</dbReference>
<dbReference type="InterPro" id="IPR008030">
    <property type="entry name" value="NmrA-like"/>
</dbReference>
<evidence type="ECO:0000256" key="3">
    <source>
        <dbReference type="ARBA" id="ARBA00023002"/>
    </source>
</evidence>
<organism evidence="5 6">
    <name type="scientific">Pochonia chlamydosporia 170</name>
    <dbReference type="NCBI Taxonomy" id="1380566"/>
    <lineage>
        <taxon>Eukaryota</taxon>
        <taxon>Fungi</taxon>
        <taxon>Dikarya</taxon>
        <taxon>Ascomycota</taxon>
        <taxon>Pezizomycotina</taxon>
        <taxon>Sordariomycetes</taxon>
        <taxon>Hypocreomycetidae</taxon>
        <taxon>Hypocreales</taxon>
        <taxon>Clavicipitaceae</taxon>
        <taxon>Pochonia</taxon>
    </lineage>
</organism>
<dbReference type="Proteomes" id="UP000078397">
    <property type="component" value="Unassembled WGS sequence"/>
</dbReference>
<comment type="caution">
    <text evidence="5">The sequence shown here is derived from an EMBL/GenBank/DDBJ whole genome shotgun (WGS) entry which is preliminary data.</text>
</comment>
<reference evidence="5 6" key="1">
    <citation type="journal article" date="2016" name="PLoS Pathog.">
        <title>Biosynthesis of antibiotic leucinostatins in bio-control fungus Purpureocillium lilacinum and their inhibition on phytophthora revealed by genome mining.</title>
        <authorList>
            <person name="Wang G."/>
            <person name="Liu Z."/>
            <person name="Lin R."/>
            <person name="Li E."/>
            <person name="Mao Z."/>
            <person name="Ling J."/>
            <person name="Yang Y."/>
            <person name="Yin W.B."/>
            <person name="Xie B."/>
        </authorList>
    </citation>
    <scope>NUCLEOTIDE SEQUENCE [LARGE SCALE GENOMIC DNA]</scope>
    <source>
        <strain evidence="5">170</strain>
    </source>
</reference>
<dbReference type="InterPro" id="IPR036291">
    <property type="entry name" value="NAD(P)-bd_dom_sf"/>
</dbReference>
<evidence type="ECO:0000313" key="6">
    <source>
        <dbReference type="Proteomes" id="UP000078397"/>
    </source>
</evidence>
<sequence length="326" mass="36240">MPVVVVAGGLGDMGSLITDALVQTGKHEVYAPQNVLQRTSPITGKQYTPFIQTDYSSESELVNQLTEHNTQVVICAFSLHYDSASDAQLRLIRAADSAPSVKRFLPSEFNVDYDLGDDVLPYPDKRFHLAARRELEKTTLEFSYIYPGMFMDYFGIPKVQTHLRELCFFIDPENGAAAVPGDGSAKMSMSFTTDVAKYAALALELDTWPRVMTTAASTVSINELVRLTEQCLGRKLDVKYQSIDDLLSHKNIILPQNVSIAERFPHRFPQGLPQLRGLIADLEAGVALGAFDFEKLENGLDLVEEFRGRTSSPRTIESLLEDAWKA</sequence>
<gene>
    <name evidence="5" type="ORF">VFPPC_01234</name>
</gene>
<dbReference type="Gene3D" id="3.40.50.720">
    <property type="entry name" value="NAD(P)-binding Rossmann-like Domain"/>
    <property type="match status" value="1"/>
</dbReference>
<dbReference type="GeneID" id="28845091"/>
<proteinExistence type="inferred from homology"/>
<accession>A0A179G6X3</accession>
<keyword evidence="3" id="KW-0560">Oxidoreductase</keyword>
<dbReference type="Gene3D" id="3.90.25.10">
    <property type="entry name" value="UDP-galactose 4-epimerase, domain 1"/>
    <property type="match status" value="1"/>
</dbReference>
<feature type="domain" description="NmrA-like" evidence="4">
    <location>
        <begin position="4"/>
        <end position="259"/>
    </location>
</feature>
<dbReference type="PANTHER" id="PTHR47706">
    <property type="entry name" value="NMRA-LIKE FAMILY PROTEIN"/>
    <property type="match status" value="1"/>
</dbReference>
<evidence type="ECO:0000256" key="2">
    <source>
        <dbReference type="ARBA" id="ARBA00022857"/>
    </source>
</evidence>
<dbReference type="Pfam" id="PF05368">
    <property type="entry name" value="NmrA"/>
    <property type="match status" value="1"/>
</dbReference>
<dbReference type="AlphaFoldDB" id="A0A179G6X3"/>
<dbReference type="STRING" id="1380566.A0A179G6X3"/>
<evidence type="ECO:0000259" key="4">
    <source>
        <dbReference type="Pfam" id="PF05368"/>
    </source>
</evidence>
<protein>
    <recommendedName>
        <fullName evidence="4">NmrA-like domain-containing protein</fullName>
    </recommendedName>
</protein>
<keyword evidence="6" id="KW-1185">Reference proteome</keyword>
<dbReference type="SUPFAM" id="SSF51735">
    <property type="entry name" value="NAD(P)-binding Rossmann-fold domains"/>
    <property type="match status" value="1"/>
</dbReference>
<keyword evidence="2" id="KW-0521">NADP</keyword>
<name>A0A179G6X3_METCM</name>
<dbReference type="InterPro" id="IPR051609">
    <property type="entry name" value="NmrA/Isoflavone_reductase-like"/>
</dbReference>
<evidence type="ECO:0000313" key="5">
    <source>
        <dbReference type="EMBL" id="OAQ73544.1"/>
    </source>
</evidence>
<dbReference type="PANTHER" id="PTHR47706:SF4">
    <property type="entry name" value="NMRA-LIKE DOMAIN-CONTAINING PROTEIN"/>
    <property type="match status" value="1"/>
</dbReference>
<dbReference type="RefSeq" id="XP_018149627.1">
    <property type="nucleotide sequence ID" value="XM_018281097.1"/>
</dbReference>
<dbReference type="OrthoDB" id="10000533at2759"/>
<evidence type="ECO:0000256" key="1">
    <source>
        <dbReference type="ARBA" id="ARBA00005725"/>
    </source>
</evidence>
<dbReference type="GO" id="GO:0016491">
    <property type="term" value="F:oxidoreductase activity"/>
    <property type="evidence" value="ECO:0007669"/>
    <property type="project" value="UniProtKB-KW"/>
</dbReference>